<dbReference type="InterPro" id="IPR044751">
    <property type="entry name" value="Ion_transp-like_CBS"/>
</dbReference>
<dbReference type="SUPFAM" id="SSF54631">
    <property type="entry name" value="CBS-domain pair"/>
    <property type="match status" value="1"/>
</dbReference>
<dbReference type="InterPro" id="IPR016169">
    <property type="entry name" value="FAD-bd_PCMH_sub2"/>
</dbReference>
<reference evidence="12 16" key="2">
    <citation type="submission" date="2021-01" db="EMBL/GenBank/DDBJ databases">
        <title>FDA dAtabase for Regulatory Grade micrObial Sequences (FDA-ARGOS): Supporting development and validation of Infectious Disease Dx tests.</title>
        <authorList>
            <person name="Sproer C."/>
            <person name="Gronow S."/>
            <person name="Severitt S."/>
            <person name="Schroder I."/>
            <person name="Tallon L."/>
            <person name="Sadzewicz L."/>
            <person name="Zhao X."/>
            <person name="Boylan J."/>
            <person name="Ott S."/>
            <person name="Bowen H."/>
            <person name="Vavikolanu K."/>
            <person name="Mehta A."/>
            <person name="Aluvathingal J."/>
            <person name="Nadendla S."/>
            <person name="Lowell S."/>
            <person name="Myers T."/>
            <person name="Yan Y."/>
            <person name="Sichtig H."/>
        </authorList>
    </citation>
    <scope>NUCLEOTIDE SEQUENCE [LARGE SCALE GENOMIC DNA]</scope>
    <source>
        <strain evidence="12 16">FDAARGOS_1096</strain>
    </source>
</reference>
<dbReference type="InterPro" id="IPR036318">
    <property type="entry name" value="FAD-bd_PCMH-like_sf"/>
</dbReference>
<keyword evidence="5 9" id="KW-0129">CBS domain</keyword>
<comment type="function">
    <text evidence="7">Plays a role in the transport of magnesium and cobalt ions.</text>
</comment>
<dbReference type="PROSITE" id="PS51371">
    <property type="entry name" value="CBS"/>
    <property type="match status" value="2"/>
</dbReference>
<dbReference type="InterPro" id="IPR005170">
    <property type="entry name" value="Transptr-assoc_dom"/>
</dbReference>
<evidence type="ECO:0000313" key="13">
    <source>
        <dbReference type="EMBL" id="UYF71443.1"/>
    </source>
</evidence>
<dbReference type="PANTHER" id="PTHR22777">
    <property type="entry name" value="HEMOLYSIN-RELATED"/>
    <property type="match status" value="1"/>
</dbReference>
<dbReference type="CDD" id="cd04590">
    <property type="entry name" value="CBS_pair_CorC_HlyC_assoc"/>
    <property type="match status" value="1"/>
</dbReference>
<proteinExistence type="inferred from homology"/>
<feature type="domain" description="CBS" evidence="10">
    <location>
        <begin position="62"/>
        <end position="125"/>
    </location>
</feature>
<dbReference type="SMART" id="SM01091">
    <property type="entry name" value="CorC_HlyC"/>
    <property type="match status" value="1"/>
</dbReference>
<dbReference type="InterPro" id="IPR046342">
    <property type="entry name" value="CBS_dom_sf"/>
</dbReference>
<comment type="similarity">
    <text evidence="1">Belongs to the UPF0053 family.</text>
</comment>
<dbReference type="Proteomes" id="UP001164081">
    <property type="component" value="Chromosome"/>
</dbReference>
<dbReference type="SUPFAM" id="SSF56176">
    <property type="entry name" value="FAD-binding/transporter-associated domain-like"/>
    <property type="match status" value="1"/>
</dbReference>
<gene>
    <name evidence="11" type="ORF">DHW29_10115</name>
    <name evidence="12" type="ORF">I6I53_03160</name>
    <name evidence="14" type="ORF">LSO58_14775</name>
    <name evidence="13" type="ORF">LSO60_14570</name>
</gene>
<evidence type="ECO:0000259" key="10">
    <source>
        <dbReference type="PROSITE" id="PS51371"/>
    </source>
</evidence>
<evidence type="ECO:0000313" key="14">
    <source>
        <dbReference type="EMBL" id="UYF75056.1"/>
    </source>
</evidence>
<dbReference type="Pfam" id="PF00571">
    <property type="entry name" value="CBS"/>
    <property type="match status" value="2"/>
</dbReference>
<dbReference type="GeneID" id="66210404"/>
<dbReference type="Proteomes" id="UP000595320">
    <property type="component" value="Chromosome"/>
</dbReference>
<evidence type="ECO:0000256" key="7">
    <source>
        <dbReference type="ARBA" id="ARBA00037273"/>
    </source>
</evidence>
<evidence type="ECO:0000313" key="11">
    <source>
        <dbReference type="EMBL" id="HCK30495.1"/>
    </source>
</evidence>
<reference evidence="13" key="3">
    <citation type="journal article" date="2022" name="J Glob Antimicrob Resist">
        <title>Comparative analysis of IMP-4- and OXA-58-containing plasmids of three carbapenemase-producing Acinetobacter ursingii strains in the Netherlands.</title>
        <authorList>
            <person name="Hendrickx A.P.A."/>
            <person name="Schade R.P."/>
            <person name="Landman F."/>
            <person name="Bosch T."/>
            <person name="Schouls L.M."/>
            <person name="van Dijk K."/>
        </authorList>
    </citation>
    <scope>NUCLEOTIDE SEQUENCE</scope>
    <source>
        <strain evidence="13">RIVM_C010559</strain>
        <strain evidence="14">RIVM_C010761</strain>
    </source>
</reference>
<evidence type="ECO:0000256" key="1">
    <source>
        <dbReference type="ARBA" id="ARBA00006337"/>
    </source>
</evidence>
<dbReference type="Gene3D" id="3.30.465.10">
    <property type="match status" value="1"/>
</dbReference>
<evidence type="ECO:0000313" key="12">
    <source>
        <dbReference type="EMBL" id="QQT86803.1"/>
    </source>
</evidence>
<dbReference type="Gene3D" id="3.10.580.10">
    <property type="entry name" value="CBS-domain"/>
    <property type="match status" value="1"/>
</dbReference>
<evidence type="ECO:0000256" key="8">
    <source>
        <dbReference type="ARBA" id="ARBA00040729"/>
    </source>
</evidence>
<evidence type="ECO:0000313" key="15">
    <source>
        <dbReference type="Proteomes" id="UP000263596"/>
    </source>
</evidence>
<keyword evidence="6" id="KW-0170">Cobalt</keyword>
<dbReference type="EMBL" id="CP089051">
    <property type="protein sequence ID" value="UYF71443.1"/>
    <property type="molecule type" value="Genomic_DNA"/>
</dbReference>
<evidence type="ECO:0000256" key="4">
    <source>
        <dbReference type="ARBA" id="ARBA00022842"/>
    </source>
</evidence>
<dbReference type="Pfam" id="PF03471">
    <property type="entry name" value="CorC_HlyC"/>
    <property type="match status" value="1"/>
</dbReference>
<sequence length="279" mass="31346">MQEESGPSWGMRGLRKWLGTAPETRDELLKLVQDSQRFLEPDTVAMLEGVLDLPATKIREVMTPRTAMISLQEDDELLDILHVLVESAHSRFPVFSSDQPDNVVGILLAKDLLPFLTEQGAKVDVRALMRQPLFVPESARSDQVLRMLKHTQTHIAIVIDEYGTTSGLVTLEDILEEIVGEIEDEHDNADEEAQYIVPDPTQQTANTWLVQALTPIEHFNTVLDADFSDDEVETMGGLLLQEIGLVSDLQGQTVELENWEFTIVEADARTIHLIRAVRK</sequence>
<evidence type="ECO:0000256" key="9">
    <source>
        <dbReference type="PROSITE-ProRule" id="PRU00703"/>
    </source>
</evidence>
<dbReference type="SMART" id="SM00116">
    <property type="entry name" value="CBS"/>
    <property type="match status" value="2"/>
</dbReference>
<keyword evidence="4" id="KW-0460">Magnesium</keyword>
<dbReference type="Proteomes" id="UP001164064">
    <property type="component" value="Chromosome"/>
</dbReference>
<dbReference type="Pfam" id="PF21917">
    <property type="entry name" value="NMB0537_N"/>
    <property type="match status" value="1"/>
</dbReference>
<dbReference type="InterPro" id="IPR054115">
    <property type="entry name" value="CorC_N"/>
</dbReference>
<evidence type="ECO:0000256" key="6">
    <source>
        <dbReference type="ARBA" id="ARBA00023285"/>
    </source>
</evidence>
<dbReference type="GO" id="GO:0005886">
    <property type="term" value="C:plasma membrane"/>
    <property type="evidence" value="ECO:0007669"/>
    <property type="project" value="TreeGrafter"/>
</dbReference>
<dbReference type="AlphaFoldDB" id="A0A3D2SPL4"/>
<evidence type="ECO:0000256" key="2">
    <source>
        <dbReference type="ARBA" id="ARBA00022448"/>
    </source>
</evidence>
<evidence type="ECO:0000256" key="5">
    <source>
        <dbReference type="ARBA" id="ARBA00023122"/>
    </source>
</evidence>
<organism evidence="11 15">
    <name type="scientific">Acinetobacter ursingii</name>
    <dbReference type="NCBI Taxonomy" id="108980"/>
    <lineage>
        <taxon>Bacteria</taxon>
        <taxon>Pseudomonadati</taxon>
        <taxon>Pseudomonadota</taxon>
        <taxon>Gammaproteobacteria</taxon>
        <taxon>Moraxellales</taxon>
        <taxon>Moraxellaceae</taxon>
        <taxon>Acinetobacter</taxon>
    </lineage>
</organism>
<dbReference type="PANTHER" id="PTHR22777:SF27">
    <property type="entry name" value="MAGNESIUM AND COBALT EFFLUX PROTEIN CORC"/>
    <property type="match status" value="1"/>
</dbReference>
<dbReference type="EMBL" id="DPVE01000170">
    <property type="protein sequence ID" value="HCK30495.1"/>
    <property type="molecule type" value="Genomic_DNA"/>
</dbReference>
<evidence type="ECO:0000256" key="3">
    <source>
        <dbReference type="ARBA" id="ARBA00022737"/>
    </source>
</evidence>
<dbReference type="FunFam" id="3.10.580.10:FF:000002">
    <property type="entry name" value="Magnesium/cobalt efflux protein CorC"/>
    <property type="match status" value="1"/>
</dbReference>
<dbReference type="Proteomes" id="UP000263596">
    <property type="component" value="Unassembled WGS sequence"/>
</dbReference>
<evidence type="ECO:0000313" key="16">
    <source>
        <dbReference type="Proteomes" id="UP000595320"/>
    </source>
</evidence>
<dbReference type="EMBL" id="CP068176">
    <property type="protein sequence ID" value="QQT86803.1"/>
    <property type="molecule type" value="Genomic_DNA"/>
</dbReference>
<keyword evidence="3" id="KW-0677">Repeat</keyword>
<name>A0A3D2SPL4_9GAMM</name>
<dbReference type="RefSeq" id="WP_004991545.1">
    <property type="nucleotide sequence ID" value="NZ_AP018824.1"/>
</dbReference>
<dbReference type="InterPro" id="IPR000644">
    <property type="entry name" value="CBS_dom"/>
</dbReference>
<feature type="domain" description="CBS" evidence="10">
    <location>
        <begin position="128"/>
        <end position="185"/>
    </location>
</feature>
<dbReference type="GO" id="GO:0050660">
    <property type="term" value="F:flavin adenine dinucleotide binding"/>
    <property type="evidence" value="ECO:0007669"/>
    <property type="project" value="InterPro"/>
</dbReference>
<reference evidence="11 15" key="1">
    <citation type="journal article" date="2018" name="Nat. Biotechnol.">
        <title>A standardized bacterial taxonomy based on genome phylogeny substantially revises the tree of life.</title>
        <authorList>
            <person name="Parks D.H."/>
            <person name="Chuvochina M."/>
            <person name="Waite D.W."/>
            <person name="Rinke C."/>
            <person name="Skarshewski A."/>
            <person name="Chaumeil P.A."/>
            <person name="Hugenholtz P."/>
        </authorList>
    </citation>
    <scope>NUCLEOTIDE SEQUENCE [LARGE SCALE GENOMIC DNA]</scope>
    <source>
        <strain evidence="11">UBA9669</strain>
    </source>
</reference>
<keyword evidence="2" id="KW-0813">Transport</keyword>
<dbReference type="EMBL" id="CP089044">
    <property type="protein sequence ID" value="UYF75056.1"/>
    <property type="molecule type" value="Genomic_DNA"/>
</dbReference>
<protein>
    <recommendedName>
        <fullName evidence="8">Magnesium and cobalt efflux protein CorC</fullName>
    </recommendedName>
</protein>
<accession>A0A3D2SPL4</accession>